<dbReference type="Pfam" id="PF00892">
    <property type="entry name" value="EamA"/>
    <property type="match status" value="2"/>
</dbReference>
<evidence type="ECO:0000259" key="6">
    <source>
        <dbReference type="Pfam" id="PF00892"/>
    </source>
</evidence>
<evidence type="ECO:0000256" key="1">
    <source>
        <dbReference type="ARBA" id="ARBA00004141"/>
    </source>
</evidence>
<evidence type="ECO:0000256" key="2">
    <source>
        <dbReference type="ARBA" id="ARBA00022692"/>
    </source>
</evidence>
<feature type="transmembrane region" description="Helical" evidence="5">
    <location>
        <begin position="254"/>
        <end position="274"/>
    </location>
</feature>
<feature type="transmembrane region" description="Helical" evidence="5">
    <location>
        <begin position="225"/>
        <end position="247"/>
    </location>
</feature>
<feature type="transmembrane region" description="Helical" evidence="5">
    <location>
        <begin position="79"/>
        <end position="96"/>
    </location>
</feature>
<feature type="transmembrane region" description="Helical" evidence="5">
    <location>
        <begin position="12"/>
        <end position="36"/>
    </location>
</feature>
<dbReference type="InterPro" id="IPR050638">
    <property type="entry name" value="AA-Vitamin_Transporters"/>
</dbReference>
<feature type="domain" description="EamA" evidence="6">
    <location>
        <begin position="20"/>
        <end position="150"/>
    </location>
</feature>
<dbReference type="Proteomes" id="UP000009080">
    <property type="component" value="Chromosome"/>
</dbReference>
<feature type="domain" description="EamA" evidence="6">
    <location>
        <begin position="163"/>
        <end position="296"/>
    </location>
</feature>
<keyword evidence="2 5" id="KW-0812">Transmembrane</keyword>
<evidence type="ECO:0000256" key="3">
    <source>
        <dbReference type="ARBA" id="ARBA00022989"/>
    </source>
</evidence>
<dbReference type="EMBL" id="CP001614">
    <property type="protein sequence ID" value="ACR14673.1"/>
    <property type="molecule type" value="Genomic_DNA"/>
</dbReference>
<feature type="transmembrane region" description="Helical" evidence="5">
    <location>
        <begin position="102"/>
        <end position="126"/>
    </location>
</feature>
<feature type="transmembrane region" description="Helical" evidence="5">
    <location>
        <begin position="192"/>
        <end position="213"/>
    </location>
</feature>
<feature type="transmembrane region" description="Helical" evidence="5">
    <location>
        <begin position="48"/>
        <end position="67"/>
    </location>
</feature>
<feature type="transmembrane region" description="Helical" evidence="5">
    <location>
        <begin position="156"/>
        <end position="180"/>
    </location>
</feature>
<dbReference type="OrthoDB" id="20414at2"/>
<dbReference type="PANTHER" id="PTHR32322:SF14">
    <property type="entry name" value="PROTEIN PAGO"/>
    <property type="match status" value="1"/>
</dbReference>
<proteinExistence type="predicted"/>
<feature type="transmembrane region" description="Helical" evidence="5">
    <location>
        <begin position="133"/>
        <end position="150"/>
    </location>
</feature>
<evidence type="ECO:0000313" key="7">
    <source>
        <dbReference type="EMBL" id="ACR14673.1"/>
    </source>
</evidence>
<comment type="subcellular location">
    <subcellularLocation>
        <location evidence="1">Membrane</location>
        <topology evidence="1">Multi-pass membrane protein</topology>
    </subcellularLocation>
</comment>
<name>C5BT51_TERTT</name>
<dbReference type="RefSeq" id="WP_015820787.1">
    <property type="nucleotide sequence ID" value="NC_012997.1"/>
</dbReference>
<evidence type="ECO:0000256" key="5">
    <source>
        <dbReference type="SAM" id="Phobius"/>
    </source>
</evidence>
<keyword evidence="8" id="KW-1185">Reference proteome</keyword>
<organism evidence="7 8">
    <name type="scientific">Teredinibacter turnerae (strain ATCC 39867 / T7901)</name>
    <dbReference type="NCBI Taxonomy" id="377629"/>
    <lineage>
        <taxon>Bacteria</taxon>
        <taxon>Pseudomonadati</taxon>
        <taxon>Pseudomonadota</taxon>
        <taxon>Gammaproteobacteria</taxon>
        <taxon>Cellvibrionales</taxon>
        <taxon>Cellvibrionaceae</taxon>
        <taxon>Teredinibacter</taxon>
    </lineage>
</organism>
<feature type="transmembrane region" description="Helical" evidence="5">
    <location>
        <begin position="280"/>
        <end position="297"/>
    </location>
</feature>
<dbReference type="eggNOG" id="COG0697">
    <property type="taxonomic scope" value="Bacteria"/>
</dbReference>
<dbReference type="HOGENOM" id="CLU_033863_5_3_6"/>
<dbReference type="PANTHER" id="PTHR32322">
    <property type="entry name" value="INNER MEMBRANE TRANSPORTER"/>
    <property type="match status" value="1"/>
</dbReference>
<dbReference type="InterPro" id="IPR037185">
    <property type="entry name" value="EmrE-like"/>
</dbReference>
<reference evidence="7 8" key="1">
    <citation type="journal article" date="2009" name="PLoS ONE">
        <title>The complete genome of Teredinibacter turnerae T7901: an intracellular endosymbiont of marine wood-boring bivalves (shipworms).</title>
        <authorList>
            <person name="Yang J.C."/>
            <person name="Madupu R."/>
            <person name="Durkin A.S."/>
            <person name="Ekborg N.A."/>
            <person name="Pedamallu C.S."/>
            <person name="Hostetler J.B."/>
            <person name="Radune D."/>
            <person name="Toms B.S."/>
            <person name="Henrissat B."/>
            <person name="Coutinho P.M."/>
            <person name="Schwarz S."/>
            <person name="Field L."/>
            <person name="Trindade-Silva A.E."/>
            <person name="Soares C.A.G."/>
            <person name="Elshahawi S."/>
            <person name="Hanora A."/>
            <person name="Schmidt E.W."/>
            <person name="Haygood M.G."/>
            <person name="Posfai J."/>
            <person name="Benner J."/>
            <person name="Madinger C."/>
            <person name="Nove J."/>
            <person name="Anton B."/>
            <person name="Chaudhary K."/>
            <person name="Foster J."/>
            <person name="Holman A."/>
            <person name="Kumar S."/>
            <person name="Lessard P.A."/>
            <person name="Luyten Y.A."/>
            <person name="Slatko B."/>
            <person name="Wood N."/>
            <person name="Wu B."/>
            <person name="Teplitski M."/>
            <person name="Mougous J.D."/>
            <person name="Ward N."/>
            <person name="Eisen J.A."/>
            <person name="Badger J.H."/>
            <person name="Distel D.L."/>
        </authorList>
    </citation>
    <scope>NUCLEOTIDE SEQUENCE [LARGE SCALE GENOMIC DNA]</scope>
    <source>
        <strain evidence="8">ATCC 39867 / T7901</strain>
    </source>
</reference>
<accession>C5BT51</accession>
<dbReference type="KEGG" id="ttu:TERTU_3903"/>
<dbReference type="InterPro" id="IPR000620">
    <property type="entry name" value="EamA_dom"/>
</dbReference>
<gene>
    <name evidence="7" type="ordered locus">TERTU_3903</name>
</gene>
<sequence length="324" mass="35772">MAITQRQLRIFWQSSLVTAILYSVVCLTWGTTWLGIKVAVDSIPPLTASGARFVIAFPFLLIICLLARAPVFFPKNRRVFFVLLTVFYFSVPYYFISYGEQYVSSGLTSLLFSTMPIFSIIFSALLLNEKIKVNQVVGITIGFGCLVVILKSEGLIFTHTGLTGVLAILSAAMMHGFLYVFSKKNASDINVFTFNTLPVGLAGFLLCGAGLVVEKPDLSTASQASWIALLYLGVVASAGGFIVYFYLLKRMSPIILSFIFIIFPVVAVGIGALYENKTVTPEFFIFSSLMLIGFGLTKLPIDTLKRRLENIYGTERSAKPAYRR</sequence>
<protein>
    <submittedName>
        <fullName evidence="7">PagO</fullName>
    </submittedName>
</protein>
<dbReference type="STRING" id="377629.TERTU_3903"/>
<evidence type="ECO:0000313" key="8">
    <source>
        <dbReference type="Proteomes" id="UP000009080"/>
    </source>
</evidence>
<keyword evidence="4 5" id="KW-0472">Membrane</keyword>
<evidence type="ECO:0000256" key="4">
    <source>
        <dbReference type="ARBA" id="ARBA00023136"/>
    </source>
</evidence>
<dbReference type="SUPFAM" id="SSF103481">
    <property type="entry name" value="Multidrug resistance efflux transporter EmrE"/>
    <property type="match status" value="2"/>
</dbReference>
<keyword evidence="3 5" id="KW-1133">Transmembrane helix</keyword>
<dbReference type="GO" id="GO:0016020">
    <property type="term" value="C:membrane"/>
    <property type="evidence" value="ECO:0007669"/>
    <property type="project" value="UniProtKB-SubCell"/>
</dbReference>
<dbReference type="AlphaFoldDB" id="C5BT51"/>